<dbReference type="InterPro" id="IPR016040">
    <property type="entry name" value="NAD(P)-bd_dom"/>
</dbReference>
<dbReference type="CDD" id="cd05260">
    <property type="entry name" value="GDP_MD_SDR_e"/>
    <property type="match status" value="1"/>
</dbReference>
<dbReference type="Pfam" id="PF16363">
    <property type="entry name" value="GDP_Man_Dehyd"/>
    <property type="match status" value="1"/>
</dbReference>
<evidence type="ECO:0000256" key="5">
    <source>
        <dbReference type="ARBA" id="ARBA00023239"/>
    </source>
</evidence>
<evidence type="ECO:0000256" key="4">
    <source>
        <dbReference type="ARBA" id="ARBA00011989"/>
    </source>
</evidence>
<comment type="caution">
    <text evidence="8">The sequence shown here is derived from an EMBL/GenBank/DDBJ whole genome shotgun (WGS) entry which is preliminary data.</text>
</comment>
<organism evidence="8 9">
    <name type="scientific">Scleromatobacter humisilvae</name>
    <dbReference type="NCBI Taxonomy" id="2897159"/>
    <lineage>
        <taxon>Bacteria</taxon>
        <taxon>Pseudomonadati</taxon>
        <taxon>Pseudomonadota</taxon>
        <taxon>Betaproteobacteria</taxon>
        <taxon>Burkholderiales</taxon>
        <taxon>Sphaerotilaceae</taxon>
        <taxon>Scleromatobacter</taxon>
    </lineage>
</organism>
<dbReference type="FunFam" id="3.40.50.720:FF:000924">
    <property type="entry name" value="GDP-mannose 4,6 dehydratase"/>
    <property type="match status" value="1"/>
</dbReference>
<comment type="cofactor">
    <cofactor evidence="2">
        <name>NADP(+)</name>
        <dbReference type="ChEBI" id="CHEBI:58349"/>
    </cofactor>
</comment>
<comment type="similarity">
    <text evidence="3">Belongs to the NAD(P)-dependent epimerase/dehydratase family. GDP-mannose 4,6-dehydratase subfamily.</text>
</comment>
<evidence type="ECO:0000256" key="3">
    <source>
        <dbReference type="ARBA" id="ARBA00009263"/>
    </source>
</evidence>
<dbReference type="InterPro" id="IPR006368">
    <property type="entry name" value="GDP_Man_deHydtase"/>
</dbReference>
<dbReference type="RefSeq" id="WP_275684385.1">
    <property type="nucleotide sequence ID" value="NZ_JAJLJH010000008.1"/>
</dbReference>
<dbReference type="Proteomes" id="UP001139353">
    <property type="component" value="Unassembled WGS sequence"/>
</dbReference>
<dbReference type="Gene3D" id="3.40.50.720">
    <property type="entry name" value="NAD(P)-binding Rossmann-like Domain"/>
    <property type="match status" value="1"/>
</dbReference>
<reference evidence="8" key="1">
    <citation type="submission" date="2021-11" db="EMBL/GenBank/DDBJ databases">
        <title>BS-T2-15 a new species belonging to the Comamonadaceae family isolated from the soil of a French oak forest.</title>
        <authorList>
            <person name="Mieszkin S."/>
            <person name="Alain K."/>
        </authorList>
    </citation>
    <scope>NUCLEOTIDE SEQUENCE</scope>
    <source>
        <strain evidence="8">BS-T2-15</strain>
    </source>
</reference>
<dbReference type="PANTHER" id="PTHR43715">
    <property type="entry name" value="GDP-MANNOSE 4,6-DEHYDRATASE"/>
    <property type="match status" value="1"/>
</dbReference>
<proteinExistence type="inferred from homology"/>
<feature type="domain" description="NAD(P)-binding" evidence="7">
    <location>
        <begin position="5"/>
        <end position="311"/>
    </location>
</feature>
<keyword evidence="9" id="KW-1185">Reference proteome</keyword>
<protein>
    <recommendedName>
        <fullName evidence="4">GDP-mannose 4,6-dehydratase</fullName>
        <ecNumber evidence="4">4.2.1.47</ecNumber>
    </recommendedName>
</protein>
<evidence type="ECO:0000256" key="1">
    <source>
        <dbReference type="ARBA" id="ARBA00000188"/>
    </source>
</evidence>
<name>A0A9X1YLG4_9BURK</name>
<dbReference type="GO" id="GO:0008446">
    <property type="term" value="F:GDP-mannose 4,6-dehydratase activity"/>
    <property type="evidence" value="ECO:0007669"/>
    <property type="project" value="UniProtKB-EC"/>
</dbReference>
<gene>
    <name evidence="8" type="ORF">LPC04_21765</name>
</gene>
<evidence type="ECO:0000256" key="2">
    <source>
        <dbReference type="ARBA" id="ARBA00001937"/>
    </source>
</evidence>
<comment type="catalytic activity">
    <reaction evidence="1">
        <text>GDP-alpha-D-mannose = GDP-4-dehydro-alpha-D-rhamnose + H2O</text>
        <dbReference type="Rhea" id="RHEA:23820"/>
        <dbReference type="ChEBI" id="CHEBI:15377"/>
        <dbReference type="ChEBI" id="CHEBI:57527"/>
        <dbReference type="ChEBI" id="CHEBI:57964"/>
        <dbReference type="EC" id="4.2.1.47"/>
    </reaction>
</comment>
<evidence type="ECO:0000313" key="8">
    <source>
        <dbReference type="EMBL" id="MCK9688343.1"/>
    </source>
</evidence>
<accession>A0A9X1YLG4</accession>
<dbReference type="GO" id="GO:0042351">
    <property type="term" value="P:'de novo' GDP-L-fucose biosynthetic process"/>
    <property type="evidence" value="ECO:0007669"/>
    <property type="project" value="TreeGrafter"/>
</dbReference>
<comment type="function">
    <text evidence="6">Catalyzes the conversion of GDP-D-mannose to GDP-4-dehydro-6-deoxy-D-mannose.</text>
</comment>
<sequence>MKTALITGVSGQDGSLLARLLLEKGYQVWGTSRDAQGASFANLQHLGIRERVRCISMVPEDFRSVLVALRRSQPDEIYHLAAQSSVGLSFEQPAETIQSITMGMLNVLEACRMLDKQARIYQAGSSESFGDTEGVAADETTPFHPRSPYAVAKASVFWLLDNYREAYQLFACNGILFNHESVLRPERYVTQKIVSAARRIAAGSGETLRLGRLDIARDWGWAPEYVEAMWLMLQQDTPQDFVIATGHTFTLEAFVAAAFGHFSLDWRQHVVQDEKLFRPTDIQVSRANPAKARAVLGWEARLSGAEVVRSMLAKID</sequence>
<dbReference type="PANTHER" id="PTHR43715:SF1">
    <property type="entry name" value="GDP-MANNOSE 4,6 DEHYDRATASE"/>
    <property type="match status" value="1"/>
</dbReference>
<dbReference type="EMBL" id="JAJLJH010000008">
    <property type="protein sequence ID" value="MCK9688343.1"/>
    <property type="molecule type" value="Genomic_DNA"/>
</dbReference>
<dbReference type="InterPro" id="IPR036291">
    <property type="entry name" value="NAD(P)-bd_dom_sf"/>
</dbReference>
<evidence type="ECO:0000259" key="7">
    <source>
        <dbReference type="Pfam" id="PF16363"/>
    </source>
</evidence>
<evidence type="ECO:0000256" key="6">
    <source>
        <dbReference type="ARBA" id="ARBA00059383"/>
    </source>
</evidence>
<keyword evidence="5 8" id="KW-0456">Lyase</keyword>
<dbReference type="EC" id="4.2.1.47" evidence="4"/>
<dbReference type="AlphaFoldDB" id="A0A9X1YLG4"/>
<evidence type="ECO:0000313" key="9">
    <source>
        <dbReference type="Proteomes" id="UP001139353"/>
    </source>
</evidence>
<dbReference type="SUPFAM" id="SSF51735">
    <property type="entry name" value="NAD(P)-binding Rossmann-fold domains"/>
    <property type="match status" value="1"/>
</dbReference>
<dbReference type="Gene3D" id="3.90.25.10">
    <property type="entry name" value="UDP-galactose 4-epimerase, domain 1"/>
    <property type="match status" value="1"/>
</dbReference>